<dbReference type="AlphaFoldDB" id="A0A5N5W4Q5"/>
<sequence>SWEVLERAGIDPTSLKGTRTGTYVGVMYHDYAKAFPEADAQLEGYAYLASSGSVVSGRVAYTLGLEGPAVTVDTACSSSLVAIHMAAQALRQGECDLALAGGVTVMADPDVFAGFSRQRGLSPDGRCKPYAAAADGVGFSEGVGLILLERLSDARRRGHRVLGVVRGSAVNQDGASNGLTAPNGPSQERVIRQALAGARLTASDVDVVEGHGTGTTLGDPIEAQALLATYGQGRPVDRPLWLGSVKSNIGHTQA</sequence>
<gene>
    <name evidence="5" type="ORF">FRZ00_20440</name>
</gene>
<dbReference type="InterPro" id="IPR020841">
    <property type="entry name" value="PKS_Beta-ketoAc_synthase_dom"/>
</dbReference>
<dbReference type="InterPro" id="IPR016039">
    <property type="entry name" value="Thiolase-like"/>
</dbReference>
<dbReference type="GO" id="GO:0004315">
    <property type="term" value="F:3-oxoacyl-[acyl-carrier-protein] synthase activity"/>
    <property type="evidence" value="ECO:0007669"/>
    <property type="project" value="InterPro"/>
</dbReference>
<dbReference type="Pfam" id="PF02801">
    <property type="entry name" value="Ketoacyl-synt_C"/>
    <property type="match status" value="1"/>
</dbReference>
<evidence type="ECO:0000259" key="4">
    <source>
        <dbReference type="PROSITE" id="PS52004"/>
    </source>
</evidence>
<dbReference type="RefSeq" id="WP_164543567.1">
    <property type="nucleotide sequence ID" value="NZ_VOKX01000063.1"/>
</dbReference>
<evidence type="ECO:0000256" key="2">
    <source>
        <dbReference type="ARBA" id="ARBA00023268"/>
    </source>
</evidence>
<dbReference type="SUPFAM" id="SSF53901">
    <property type="entry name" value="Thiolase-like"/>
    <property type="match status" value="1"/>
</dbReference>
<evidence type="ECO:0000313" key="5">
    <source>
        <dbReference type="EMBL" id="KAB7840592.1"/>
    </source>
</evidence>
<protein>
    <submittedName>
        <fullName evidence="5">Polyketide synthase</fullName>
    </submittedName>
</protein>
<dbReference type="InterPro" id="IPR014031">
    <property type="entry name" value="Ketoacyl_synth_C"/>
</dbReference>
<evidence type="ECO:0000256" key="1">
    <source>
        <dbReference type="ARBA" id="ARBA00022679"/>
    </source>
</evidence>
<dbReference type="Proteomes" id="UP000327000">
    <property type="component" value="Unassembled WGS sequence"/>
</dbReference>
<feature type="non-terminal residue" evidence="5">
    <location>
        <position position="254"/>
    </location>
</feature>
<dbReference type="InterPro" id="IPR018201">
    <property type="entry name" value="Ketoacyl_synth_AS"/>
</dbReference>
<dbReference type="Pfam" id="PF00109">
    <property type="entry name" value="ketoacyl-synt"/>
    <property type="match status" value="1"/>
</dbReference>
<dbReference type="PANTHER" id="PTHR43775:SF51">
    <property type="entry name" value="INACTIVE PHENOLPHTHIOCEROL SYNTHESIS POLYKETIDE SYNTHASE TYPE I PKS1-RELATED"/>
    <property type="match status" value="1"/>
</dbReference>
<dbReference type="GO" id="GO:0004312">
    <property type="term" value="F:fatty acid synthase activity"/>
    <property type="evidence" value="ECO:0007669"/>
    <property type="project" value="TreeGrafter"/>
</dbReference>
<dbReference type="PROSITE" id="PS00606">
    <property type="entry name" value="KS3_1"/>
    <property type="match status" value="1"/>
</dbReference>
<organism evidence="5 6">
    <name type="scientific">Streptomyces mobaraensis</name>
    <name type="common">Streptoverticillium mobaraense</name>
    <dbReference type="NCBI Taxonomy" id="35621"/>
    <lineage>
        <taxon>Bacteria</taxon>
        <taxon>Bacillati</taxon>
        <taxon>Actinomycetota</taxon>
        <taxon>Actinomycetes</taxon>
        <taxon>Kitasatosporales</taxon>
        <taxon>Streptomycetaceae</taxon>
        <taxon>Streptomyces</taxon>
    </lineage>
</organism>
<proteinExistence type="predicted"/>
<name>A0A5N5W4Q5_STRMB</name>
<keyword evidence="2" id="KW-0511">Multifunctional enzyme</keyword>
<dbReference type="Gene3D" id="3.40.47.10">
    <property type="match status" value="1"/>
</dbReference>
<keyword evidence="1" id="KW-0808">Transferase</keyword>
<evidence type="ECO:0000313" key="6">
    <source>
        <dbReference type="Proteomes" id="UP000327000"/>
    </source>
</evidence>
<feature type="domain" description="Ketosynthase family 3 (KS3)" evidence="4">
    <location>
        <begin position="1"/>
        <end position="254"/>
    </location>
</feature>
<dbReference type="CDD" id="cd00833">
    <property type="entry name" value="PKS"/>
    <property type="match status" value="1"/>
</dbReference>
<dbReference type="GO" id="GO:0006633">
    <property type="term" value="P:fatty acid biosynthetic process"/>
    <property type="evidence" value="ECO:0007669"/>
    <property type="project" value="InterPro"/>
</dbReference>
<keyword evidence="6" id="KW-1185">Reference proteome</keyword>
<dbReference type="EMBL" id="VOKX01000063">
    <property type="protein sequence ID" value="KAB7840592.1"/>
    <property type="molecule type" value="Genomic_DNA"/>
</dbReference>
<dbReference type="InterPro" id="IPR014030">
    <property type="entry name" value="Ketoacyl_synth_N"/>
</dbReference>
<feature type="non-terminal residue" evidence="5">
    <location>
        <position position="1"/>
    </location>
</feature>
<reference evidence="5 6" key="1">
    <citation type="journal article" date="2019" name="Microb. Cell Fact.">
        <title>Exploring novel herbicidin analogues by transcriptional regulator overexpression and MS/MS molecular networking.</title>
        <authorList>
            <person name="Shi Y."/>
            <person name="Gu R."/>
            <person name="Li Y."/>
            <person name="Wang X."/>
            <person name="Ren W."/>
            <person name="Li X."/>
            <person name="Wang L."/>
            <person name="Xie Y."/>
            <person name="Hong B."/>
        </authorList>
    </citation>
    <scope>NUCLEOTIDE SEQUENCE [LARGE SCALE GENOMIC DNA]</scope>
    <source>
        <strain evidence="5 6">US-43</strain>
    </source>
</reference>
<dbReference type="InterPro" id="IPR050091">
    <property type="entry name" value="PKS_NRPS_Biosynth_Enz"/>
</dbReference>
<keyword evidence="3" id="KW-0012">Acyltransferase</keyword>
<evidence type="ECO:0000256" key="3">
    <source>
        <dbReference type="ARBA" id="ARBA00023315"/>
    </source>
</evidence>
<dbReference type="PROSITE" id="PS52004">
    <property type="entry name" value="KS3_2"/>
    <property type="match status" value="1"/>
</dbReference>
<dbReference type="PANTHER" id="PTHR43775">
    <property type="entry name" value="FATTY ACID SYNTHASE"/>
    <property type="match status" value="1"/>
</dbReference>
<accession>A0A5N5W4Q5</accession>
<comment type="caution">
    <text evidence="5">The sequence shown here is derived from an EMBL/GenBank/DDBJ whole genome shotgun (WGS) entry which is preliminary data.</text>
</comment>
<dbReference type="SMART" id="SM00825">
    <property type="entry name" value="PKS_KS"/>
    <property type="match status" value="1"/>
</dbReference>